<accession>A0A8T0TRP1</accession>
<dbReference type="Proteomes" id="UP000823388">
    <property type="component" value="Chromosome 4K"/>
</dbReference>
<evidence type="ECO:0000313" key="2">
    <source>
        <dbReference type="EMBL" id="KAG2612418.1"/>
    </source>
</evidence>
<organism evidence="2 3">
    <name type="scientific">Panicum virgatum</name>
    <name type="common">Blackwell switchgrass</name>
    <dbReference type="NCBI Taxonomy" id="38727"/>
    <lineage>
        <taxon>Eukaryota</taxon>
        <taxon>Viridiplantae</taxon>
        <taxon>Streptophyta</taxon>
        <taxon>Embryophyta</taxon>
        <taxon>Tracheophyta</taxon>
        <taxon>Spermatophyta</taxon>
        <taxon>Magnoliopsida</taxon>
        <taxon>Liliopsida</taxon>
        <taxon>Poales</taxon>
        <taxon>Poaceae</taxon>
        <taxon>PACMAD clade</taxon>
        <taxon>Panicoideae</taxon>
        <taxon>Panicodae</taxon>
        <taxon>Paniceae</taxon>
        <taxon>Panicinae</taxon>
        <taxon>Panicum</taxon>
        <taxon>Panicum sect. Hiantes</taxon>
    </lineage>
</organism>
<sequence>MSRMKQSTQERGGWDRRAAYLAATSRRRPAPAAGPAHAAPLSHSRTLPVSAHGITSTDPPHLRRRRRPWHRHRAAVRRPWPPRARASPALAPPLRTPSSSASSPEPSAVASPLSRPTHVLRLLPLSPLSTAPIRLRASELESSSSQGMEIAALSRASEMIRMFQRHLTMMVASSILPNQRAPVLWRQKRRRWEVQMGSRSEISRTWVGSCKCRRQQPCPREGSVSCVGPGRPVKELGHHRRRGLQVGH</sequence>
<protein>
    <submittedName>
        <fullName evidence="2">Uncharacterized protein</fullName>
    </submittedName>
</protein>
<proteinExistence type="predicted"/>
<feature type="region of interest" description="Disordered" evidence="1">
    <location>
        <begin position="1"/>
        <end position="112"/>
    </location>
</feature>
<dbReference type="EMBL" id="CM029043">
    <property type="protein sequence ID" value="KAG2612418.1"/>
    <property type="molecule type" value="Genomic_DNA"/>
</dbReference>
<feature type="compositionally biased region" description="Basic residues" evidence="1">
    <location>
        <begin position="62"/>
        <end position="76"/>
    </location>
</feature>
<comment type="caution">
    <text evidence="2">The sequence shown here is derived from an EMBL/GenBank/DDBJ whole genome shotgun (WGS) entry which is preliminary data.</text>
</comment>
<feature type="compositionally biased region" description="Polar residues" evidence="1">
    <location>
        <begin position="1"/>
        <end position="10"/>
    </location>
</feature>
<evidence type="ECO:0000313" key="3">
    <source>
        <dbReference type="Proteomes" id="UP000823388"/>
    </source>
</evidence>
<feature type="compositionally biased region" description="Low complexity" evidence="1">
    <location>
        <begin position="30"/>
        <end position="40"/>
    </location>
</feature>
<name>A0A8T0TRP1_PANVG</name>
<feature type="compositionally biased region" description="Polar residues" evidence="1">
    <location>
        <begin position="43"/>
        <end position="58"/>
    </location>
</feature>
<reference evidence="2" key="1">
    <citation type="submission" date="2020-05" db="EMBL/GenBank/DDBJ databases">
        <title>WGS assembly of Panicum virgatum.</title>
        <authorList>
            <person name="Lovell J.T."/>
            <person name="Jenkins J."/>
            <person name="Shu S."/>
            <person name="Juenger T.E."/>
            <person name="Schmutz J."/>
        </authorList>
    </citation>
    <scope>NUCLEOTIDE SEQUENCE</scope>
    <source>
        <strain evidence="2">AP13</strain>
    </source>
</reference>
<gene>
    <name evidence="2" type="ORF">PVAP13_4KG281205</name>
</gene>
<dbReference type="AlphaFoldDB" id="A0A8T0TRP1"/>
<evidence type="ECO:0000256" key="1">
    <source>
        <dbReference type="SAM" id="MobiDB-lite"/>
    </source>
</evidence>
<keyword evidence="3" id="KW-1185">Reference proteome</keyword>
<feature type="compositionally biased region" description="Low complexity" evidence="1">
    <location>
        <begin position="96"/>
        <end position="112"/>
    </location>
</feature>